<feature type="domain" description="Thioester reductase (TE)" evidence="3">
    <location>
        <begin position="49"/>
        <end position="173"/>
    </location>
</feature>
<keyword evidence="2" id="KW-0597">Phosphoprotein</keyword>
<dbReference type="OrthoDB" id="329835at2759"/>
<evidence type="ECO:0000256" key="2">
    <source>
        <dbReference type="ARBA" id="ARBA00022553"/>
    </source>
</evidence>
<evidence type="ECO:0000313" key="4">
    <source>
        <dbReference type="EMBL" id="EHL03030.1"/>
    </source>
</evidence>
<dbReference type="SUPFAM" id="SSF51735">
    <property type="entry name" value="NAD(P)-binding Rossmann-fold domains"/>
    <property type="match status" value="1"/>
</dbReference>
<dbReference type="EMBL" id="AGUE01000016">
    <property type="protein sequence ID" value="EHL03030.1"/>
    <property type="molecule type" value="Genomic_DNA"/>
</dbReference>
<keyword evidence="1" id="KW-0596">Phosphopantetheine</keyword>
<name>H0EEW7_GLAL7</name>
<evidence type="ECO:0000313" key="5">
    <source>
        <dbReference type="Proteomes" id="UP000005446"/>
    </source>
</evidence>
<organism evidence="4 5">
    <name type="scientific">Glarea lozoyensis (strain ATCC 74030 / MF5533)</name>
    <dbReference type="NCBI Taxonomy" id="1104152"/>
    <lineage>
        <taxon>Eukaryota</taxon>
        <taxon>Fungi</taxon>
        <taxon>Dikarya</taxon>
        <taxon>Ascomycota</taxon>
        <taxon>Pezizomycotina</taxon>
        <taxon>Leotiomycetes</taxon>
        <taxon>Helotiales</taxon>
        <taxon>Helotiaceae</taxon>
        <taxon>Glarea</taxon>
    </lineage>
</organism>
<sequence length="324" mass="35310">MASRLMTGQEDLDQKIDWDAETSLGQELKLSIPSQPLTTSPSTTKRVLLTGAFGFLGKAILQDLVNNAQVSEIHCVAIRQPPNLPPRKSPITSPKIHIYAGDLSLPRFGLSETEFNMISTSITTIIHNGAEVSFMKSYHSLSAVNVNATREILKFSLPNRAHIHFVSTGGVADILGPDNELMEVPVPESLTPDSSRVWIHRPMYIIGDEAPSTDLVNAILKFSVKMKRVPDLSHWKGSFDLVSVENVAAGIVHAAVDGEGEDGKVVVKHEAGDFMVSCSGLGEHILKEYGVECEVVGFGEWIRAAEESKLLGISHPYETINTTM</sequence>
<dbReference type="Pfam" id="PF07993">
    <property type="entry name" value="NAD_binding_4"/>
    <property type="match status" value="1"/>
</dbReference>
<comment type="caution">
    <text evidence="4">The sequence shown here is derived from an EMBL/GenBank/DDBJ whole genome shotgun (WGS) entry which is preliminary data.</text>
</comment>
<dbReference type="Gene3D" id="3.40.50.720">
    <property type="entry name" value="NAD(P)-binding Rossmann-like Domain"/>
    <property type="match status" value="1"/>
</dbReference>
<dbReference type="InterPro" id="IPR036291">
    <property type="entry name" value="NAD(P)-bd_dom_sf"/>
</dbReference>
<dbReference type="PANTHER" id="PTHR44845:SF6">
    <property type="entry name" value="BETA-ALANINE-ACTIVATING ENZYME"/>
    <property type="match status" value="1"/>
</dbReference>
<dbReference type="InterPro" id="IPR013120">
    <property type="entry name" value="FAR_NAD-bd"/>
</dbReference>
<proteinExistence type="predicted"/>
<gene>
    <name evidence="4" type="ORF">M7I_1004</name>
</gene>
<accession>H0EEW7</accession>
<dbReference type="AlphaFoldDB" id="H0EEW7"/>
<evidence type="ECO:0000256" key="1">
    <source>
        <dbReference type="ARBA" id="ARBA00022450"/>
    </source>
</evidence>
<reference evidence="4 5" key="1">
    <citation type="journal article" date="2012" name="Eukaryot. Cell">
        <title>Genome sequence of the fungus Glarea lozoyensis: the first genome sequence of a species from the Helotiaceae family.</title>
        <authorList>
            <person name="Youssar L."/>
            <person name="Gruening B.A."/>
            <person name="Erxleben A."/>
            <person name="Guenther S."/>
            <person name="Huettel W."/>
        </authorList>
    </citation>
    <scope>NUCLEOTIDE SEQUENCE [LARGE SCALE GENOMIC DNA]</scope>
    <source>
        <strain evidence="5">ATCC 74030 / MF5533</strain>
    </source>
</reference>
<keyword evidence="5" id="KW-1185">Reference proteome</keyword>
<dbReference type="Proteomes" id="UP000005446">
    <property type="component" value="Unassembled WGS sequence"/>
</dbReference>
<dbReference type="HOGENOM" id="CLU_769411_0_0_1"/>
<dbReference type="InParanoid" id="H0EEW7"/>
<evidence type="ECO:0000259" key="3">
    <source>
        <dbReference type="Pfam" id="PF07993"/>
    </source>
</evidence>
<protein>
    <submittedName>
        <fullName evidence="4">Putative Linear gramicidin synthase subunit D</fullName>
    </submittedName>
</protein>
<dbReference type="PANTHER" id="PTHR44845">
    <property type="entry name" value="CARRIER DOMAIN-CONTAINING PROTEIN"/>
    <property type="match status" value="1"/>
</dbReference>